<keyword evidence="4" id="KW-0472">Membrane</keyword>
<evidence type="ECO:0000313" key="7">
    <source>
        <dbReference type="EMBL" id="SDZ35483.1"/>
    </source>
</evidence>
<keyword evidence="4" id="KW-0812">Transmembrane</keyword>
<dbReference type="NCBIfam" id="TIGR01167">
    <property type="entry name" value="LPXTG_anchor"/>
    <property type="match status" value="1"/>
</dbReference>
<dbReference type="AlphaFoldDB" id="A0A1H3SBK0"/>
<proteinExistence type="predicted"/>
<feature type="region of interest" description="Disordered" evidence="3">
    <location>
        <begin position="145"/>
        <end position="169"/>
    </location>
</feature>
<evidence type="ECO:0000313" key="8">
    <source>
        <dbReference type="Proteomes" id="UP000198935"/>
    </source>
</evidence>
<reference evidence="8" key="1">
    <citation type="submission" date="2016-10" db="EMBL/GenBank/DDBJ databases">
        <authorList>
            <person name="Varghese N."/>
            <person name="Submissions S."/>
        </authorList>
    </citation>
    <scope>NUCLEOTIDE SEQUENCE [LARGE SCALE GENOMIC DNA]</scope>
    <source>
        <strain evidence="8">SP</strain>
    </source>
</reference>
<dbReference type="OrthoDB" id="2413751at2"/>
<feature type="transmembrane region" description="Helical" evidence="4">
    <location>
        <begin position="175"/>
        <end position="194"/>
    </location>
</feature>
<feature type="domain" description="NEAT" evidence="6">
    <location>
        <begin position="31"/>
        <end position="153"/>
    </location>
</feature>
<evidence type="ECO:0000256" key="4">
    <source>
        <dbReference type="SAM" id="Phobius"/>
    </source>
</evidence>
<evidence type="ECO:0000256" key="2">
    <source>
        <dbReference type="ARBA" id="ARBA00022729"/>
    </source>
</evidence>
<dbReference type="CDD" id="cd06920">
    <property type="entry name" value="NEAT"/>
    <property type="match status" value="1"/>
</dbReference>
<sequence>MRMNIVKPLTSLLVFIVFFTSLSGTGAAASLDDGEYEINFKAMHLTEEKESQAQQTVVNPARLEVTNGSITAFITLTGSQIRVENSSGEFVAAEVVAEDGDKKTYKVSVANIDDPVIVEIHVAQAGIDVQYRIVFEQSTLKKLAEGTSSSSTGGDASSGEKVTSPETGDSFSSTMAGLGAMLVLLLAATAVIQWRKKRFAENL</sequence>
<evidence type="ECO:0000259" key="6">
    <source>
        <dbReference type="PROSITE" id="PS50978"/>
    </source>
</evidence>
<dbReference type="SUPFAM" id="SSF158911">
    <property type="entry name" value="NEAT domain-like"/>
    <property type="match status" value="1"/>
</dbReference>
<gene>
    <name evidence="7" type="ORF">SAMN05421736_110129</name>
</gene>
<dbReference type="GO" id="GO:0030313">
    <property type="term" value="C:cell envelope"/>
    <property type="evidence" value="ECO:0007669"/>
    <property type="project" value="UniProtKB-SubCell"/>
</dbReference>
<keyword evidence="8" id="KW-1185">Reference proteome</keyword>
<evidence type="ECO:0000256" key="1">
    <source>
        <dbReference type="ARBA" id="ARBA00004196"/>
    </source>
</evidence>
<dbReference type="PROSITE" id="PS50978">
    <property type="entry name" value="NEAT"/>
    <property type="match status" value="1"/>
</dbReference>
<accession>A0A1H3SBK0</accession>
<protein>
    <submittedName>
        <fullName evidence="7">LPXTG-motif cell wall anchor domain-containing protein</fullName>
    </submittedName>
</protein>
<dbReference type="Proteomes" id="UP000198935">
    <property type="component" value="Unassembled WGS sequence"/>
</dbReference>
<feature type="signal peptide" evidence="5">
    <location>
        <begin position="1"/>
        <end position="23"/>
    </location>
</feature>
<dbReference type="InterPro" id="IPR006635">
    <property type="entry name" value="NEAT_dom"/>
</dbReference>
<comment type="subcellular location">
    <subcellularLocation>
        <location evidence="1">Cell envelope</location>
    </subcellularLocation>
</comment>
<name>A0A1H3SBK0_9BACI</name>
<dbReference type="InterPro" id="IPR037250">
    <property type="entry name" value="NEAT_dom_sf"/>
</dbReference>
<dbReference type="Gene3D" id="2.60.40.1850">
    <property type="match status" value="1"/>
</dbReference>
<feature type="chain" id="PRO_5039188681" evidence="5">
    <location>
        <begin position="24"/>
        <end position="203"/>
    </location>
</feature>
<keyword evidence="2 5" id="KW-0732">Signal</keyword>
<organism evidence="7 8">
    <name type="scientific">Evansella caseinilytica</name>
    <dbReference type="NCBI Taxonomy" id="1503961"/>
    <lineage>
        <taxon>Bacteria</taxon>
        <taxon>Bacillati</taxon>
        <taxon>Bacillota</taxon>
        <taxon>Bacilli</taxon>
        <taxon>Bacillales</taxon>
        <taxon>Bacillaceae</taxon>
        <taxon>Evansella</taxon>
    </lineage>
</organism>
<dbReference type="EMBL" id="FNPI01000010">
    <property type="protein sequence ID" value="SDZ35483.1"/>
    <property type="molecule type" value="Genomic_DNA"/>
</dbReference>
<feature type="compositionally biased region" description="Low complexity" evidence="3">
    <location>
        <begin position="145"/>
        <end position="160"/>
    </location>
</feature>
<dbReference type="STRING" id="1503961.SAMN05421736_110129"/>
<dbReference type="Pfam" id="PF05031">
    <property type="entry name" value="NEAT"/>
    <property type="match status" value="1"/>
</dbReference>
<evidence type="ECO:0000256" key="5">
    <source>
        <dbReference type="SAM" id="SignalP"/>
    </source>
</evidence>
<keyword evidence="4" id="KW-1133">Transmembrane helix</keyword>
<evidence type="ECO:0000256" key="3">
    <source>
        <dbReference type="SAM" id="MobiDB-lite"/>
    </source>
</evidence>
<dbReference type="SMART" id="SM00725">
    <property type="entry name" value="NEAT"/>
    <property type="match status" value="1"/>
</dbReference>